<dbReference type="EMBL" id="CP007509">
    <property type="protein sequence ID" value="AHY43162.1"/>
    <property type="molecule type" value="Genomic_DNA"/>
</dbReference>
<evidence type="ECO:0000313" key="1">
    <source>
        <dbReference type="EMBL" id="AHY43162.1"/>
    </source>
</evidence>
<reference evidence="1 2" key="1">
    <citation type="submission" date="2014-03" db="EMBL/GenBank/DDBJ databases">
        <title>Complete genome sequence of Pseudomonas stutzeri 19SMN4.</title>
        <authorList>
            <person name="Brunet-Galmes I."/>
            <person name="Nogales B."/>
            <person name="Busquets A."/>
            <person name="Pena A."/>
            <person name="Gomila M."/>
            <person name="Garcia-Valdes E."/>
            <person name="Lalucat J."/>
            <person name="Bennasar A."/>
            <person name="Bosch R."/>
        </authorList>
    </citation>
    <scope>NUCLEOTIDE SEQUENCE [LARGE SCALE GENOMIC DNA]</scope>
    <source>
        <strain evidence="1 2">19SMN4</strain>
    </source>
</reference>
<organism evidence="1 2">
    <name type="scientific">Stutzerimonas stutzeri</name>
    <name type="common">Pseudomonas stutzeri</name>
    <dbReference type="NCBI Taxonomy" id="316"/>
    <lineage>
        <taxon>Bacteria</taxon>
        <taxon>Pseudomonadati</taxon>
        <taxon>Pseudomonadota</taxon>
        <taxon>Gammaproteobacteria</taxon>
        <taxon>Pseudomonadales</taxon>
        <taxon>Pseudomonadaceae</taxon>
        <taxon>Stutzerimonas</taxon>
    </lineage>
</organism>
<dbReference type="Proteomes" id="UP000025238">
    <property type="component" value="Chromosome"/>
</dbReference>
<name>A0A023WSG3_STUST</name>
<gene>
    <name evidence="1" type="ORF">UIB01_12040</name>
</gene>
<protein>
    <recommendedName>
        <fullName evidence="3">DUF1652 domain-containing protein</fullName>
    </recommendedName>
</protein>
<accession>A0A023WSG3</accession>
<evidence type="ECO:0008006" key="3">
    <source>
        <dbReference type="Google" id="ProtNLM"/>
    </source>
</evidence>
<dbReference type="OrthoDB" id="6990951at2"/>
<dbReference type="Pfam" id="PF07865">
    <property type="entry name" value="DUF1652"/>
    <property type="match status" value="1"/>
</dbReference>
<proteinExistence type="predicted"/>
<dbReference type="AlphaFoldDB" id="A0A023WSG3"/>
<evidence type="ECO:0000313" key="2">
    <source>
        <dbReference type="Proteomes" id="UP000025238"/>
    </source>
</evidence>
<sequence length="90" mass="9932">MKRFRQPEAFAMVQQYYAPLLFSARMDSPSTIRVMLIDEAAGESLLLTGLPCRISLSQADITGLINTIDLDAAALRPALLSKLKRPRLLG</sequence>
<dbReference type="KEGG" id="pstu:UIB01_12040"/>
<dbReference type="InterPro" id="IPR012448">
    <property type="entry name" value="DUF1652"/>
</dbReference>
<dbReference type="PATRIC" id="fig|316.97.peg.2411"/>